<dbReference type="AlphaFoldDB" id="A0A4S8LVV5"/>
<dbReference type="EMBL" id="ML179239">
    <property type="protein sequence ID" value="THU93796.1"/>
    <property type="molecule type" value="Genomic_DNA"/>
</dbReference>
<name>A0A4S8LVV5_DENBC</name>
<reference evidence="2 3" key="1">
    <citation type="journal article" date="2019" name="Nat. Ecol. Evol.">
        <title>Megaphylogeny resolves global patterns of mushroom evolution.</title>
        <authorList>
            <person name="Varga T."/>
            <person name="Krizsan K."/>
            <person name="Foldi C."/>
            <person name="Dima B."/>
            <person name="Sanchez-Garcia M."/>
            <person name="Sanchez-Ramirez S."/>
            <person name="Szollosi G.J."/>
            <person name="Szarkandi J.G."/>
            <person name="Papp V."/>
            <person name="Albert L."/>
            <person name="Andreopoulos W."/>
            <person name="Angelini C."/>
            <person name="Antonin V."/>
            <person name="Barry K.W."/>
            <person name="Bougher N.L."/>
            <person name="Buchanan P."/>
            <person name="Buyck B."/>
            <person name="Bense V."/>
            <person name="Catcheside P."/>
            <person name="Chovatia M."/>
            <person name="Cooper J."/>
            <person name="Damon W."/>
            <person name="Desjardin D."/>
            <person name="Finy P."/>
            <person name="Geml J."/>
            <person name="Haridas S."/>
            <person name="Hughes K."/>
            <person name="Justo A."/>
            <person name="Karasinski D."/>
            <person name="Kautmanova I."/>
            <person name="Kiss B."/>
            <person name="Kocsube S."/>
            <person name="Kotiranta H."/>
            <person name="LaButti K.M."/>
            <person name="Lechner B.E."/>
            <person name="Liimatainen K."/>
            <person name="Lipzen A."/>
            <person name="Lukacs Z."/>
            <person name="Mihaltcheva S."/>
            <person name="Morgado L.N."/>
            <person name="Niskanen T."/>
            <person name="Noordeloos M.E."/>
            <person name="Ohm R.A."/>
            <person name="Ortiz-Santana B."/>
            <person name="Ovrebo C."/>
            <person name="Racz N."/>
            <person name="Riley R."/>
            <person name="Savchenko A."/>
            <person name="Shiryaev A."/>
            <person name="Soop K."/>
            <person name="Spirin V."/>
            <person name="Szebenyi C."/>
            <person name="Tomsovsky M."/>
            <person name="Tulloss R.E."/>
            <person name="Uehling J."/>
            <person name="Grigoriev I.V."/>
            <person name="Vagvolgyi C."/>
            <person name="Papp T."/>
            <person name="Martin F.M."/>
            <person name="Miettinen O."/>
            <person name="Hibbett D.S."/>
            <person name="Nagy L.G."/>
        </authorList>
    </citation>
    <scope>NUCLEOTIDE SEQUENCE [LARGE SCALE GENOMIC DNA]</scope>
    <source>
        <strain evidence="2 3">CBS 962.96</strain>
    </source>
</reference>
<feature type="domain" description="DUF6593" evidence="1">
    <location>
        <begin position="9"/>
        <end position="152"/>
    </location>
</feature>
<evidence type="ECO:0000313" key="3">
    <source>
        <dbReference type="Proteomes" id="UP000297245"/>
    </source>
</evidence>
<dbReference type="Proteomes" id="UP000297245">
    <property type="component" value="Unassembled WGS sequence"/>
</dbReference>
<dbReference type="Pfam" id="PF20236">
    <property type="entry name" value="DUF6593"/>
    <property type="match status" value="1"/>
</dbReference>
<dbReference type="OrthoDB" id="3360976at2759"/>
<sequence>MDFSLDHRDPLKSTFTSTHDNVPLYKVNRHSGDIEVHKLVNGRHVLMAKIELHTFHSDKVFLWGKEIGPIDTSSWKGSIQFPGSDGSPYKWKRDGSDFKLHDKSKQEVATFDHGHQAIFHKSHNRLPVLHIRSDGVRVLDEIITMFVYMVKKTDDANRNTTAAGAASASASANAAVAASTC</sequence>
<evidence type="ECO:0000313" key="2">
    <source>
        <dbReference type="EMBL" id="THU93796.1"/>
    </source>
</evidence>
<gene>
    <name evidence="2" type="ORF">K435DRAFT_840108</name>
</gene>
<dbReference type="InterPro" id="IPR046528">
    <property type="entry name" value="DUF6593"/>
</dbReference>
<organism evidence="2 3">
    <name type="scientific">Dendrothele bispora (strain CBS 962.96)</name>
    <dbReference type="NCBI Taxonomy" id="1314807"/>
    <lineage>
        <taxon>Eukaryota</taxon>
        <taxon>Fungi</taxon>
        <taxon>Dikarya</taxon>
        <taxon>Basidiomycota</taxon>
        <taxon>Agaricomycotina</taxon>
        <taxon>Agaricomycetes</taxon>
        <taxon>Agaricomycetidae</taxon>
        <taxon>Agaricales</taxon>
        <taxon>Agaricales incertae sedis</taxon>
        <taxon>Dendrothele</taxon>
    </lineage>
</organism>
<keyword evidence="3" id="KW-1185">Reference proteome</keyword>
<accession>A0A4S8LVV5</accession>
<evidence type="ECO:0000259" key="1">
    <source>
        <dbReference type="Pfam" id="PF20236"/>
    </source>
</evidence>
<protein>
    <recommendedName>
        <fullName evidence="1">DUF6593 domain-containing protein</fullName>
    </recommendedName>
</protein>
<proteinExistence type="predicted"/>